<dbReference type="SUPFAM" id="SSF46894">
    <property type="entry name" value="C-terminal effector domain of the bipartite response regulators"/>
    <property type="match status" value="1"/>
</dbReference>
<dbReference type="PROSITE" id="PS00622">
    <property type="entry name" value="HTH_LUXR_1"/>
    <property type="match status" value="1"/>
</dbReference>
<dbReference type="InterPro" id="IPR000792">
    <property type="entry name" value="Tscrpt_reg_LuxR_C"/>
</dbReference>
<keyword evidence="1 3" id="KW-0597">Phosphoprotein</keyword>
<evidence type="ECO:0000256" key="3">
    <source>
        <dbReference type="PROSITE-ProRule" id="PRU00169"/>
    </source>
</evidence>
<dbReference type="Proteomes" id="UP001183648">
    <property type="component" value="Unassembled WGS sequence"/>
</dbReference>
<keyword evidence="7" id="KW-1185">Reference proteome</keyword>
<evidence type="ECO:0000313" key="6">
    <source>
        <dbReference type="EMBL" id="MDR7361530.1"/>
    </source>
</evidence>
<dbReference type="GO" id="GO:0003677">
    <property type="term" value="F:DNA binding"/>
    <property type="evidence" value="ECO:0007669"/>
    <property type="project" value="UniProtKB-KW"/>
</dbReference>
<dbReference type="CDD" id="cd17535">
    <property type="entry name" value="REC_NarL-like"/>
    <property type="match status" value="1"/>
</dbReference>
<feature type="domain" description="Response regulatory" evidence="5">
    <location>
        <begin position="3"/>
        <end position="119"/>
    </location>
</feature>
<organism evidence="6 7">
    <name type="scientific">Nocardioides marmoribigeumensis</name>
    <dbReference type="NCBI Taxonomy" id="433649"/>
    <lineage>
        <taxon>Bacteria</taxon>
        <taxon>Bacillati</taxon>
        <taxon>Actinomycetota</taxon>
        <taxon>Actinomycetes</taxon>
        <taxon>Propionibacteriales</taxon>
        <taxon>Nocardioidaceae</taxon>
        <taxon>Nocardioides</taxon>
    </lineage>
</organism>
<dbReference type="Gene3D" id="3.40.50.2300">
    <property type="match status" value="1"/>
</dbReference>
<dbReference type="RefSeq" id="WP_310299592.1">
    <property type="nucleotide sequence ID" value="NZ_BAAAPS010000007.1"/>
</dbReference>
<comment type="caution">
    <text evidence="6">The sequence shown here is derived from an EMBL/GenBank/DDBJ whole genome shotgun (WGS) entry which is preliminary data.</text>
</comment>
<evidence type="ECO:0000259" key="5">
    <source>
        <dbReference type="PROSITE" id="PS50110"/>
    </source>
</evidence>
<dbReference type="PRINTS" id="PR00038">
    <property type="entry name" value="HTHLUXR"/>
</dbReference>
<dbReference type="InterPro" id="IPR011006">
    <property type="entry name" value="CheY-like_superfamily"/>
</dbReference>
<accession>A0ABU2BSC7</accession>
<gene>
    <name evidence="6" type="ORF">J2S63_001083</name>
</gene>
<dbReference type="CDD" id="cd06170">
    <property type="entry name" value="LuxR_C_like"/>
    <property type="match status" value="1"/>
</dbReference>
<dbReference type="InterPro" id="IPR058245">
    <property type="entry name" value="NreC/VraR/RcsB-like_REC"/>
</dbReference>
<dbReference type="SMART" id="SM00448">
    <property type="entry name" value="REC"/>
    <property type="match status" value="1"/>
</dbReference>
<dbReference type="InterPro" id="IPR039420">
    <property type="entry name" value="WalR-like"/>
</dbReference>
<keyword evidence="2 6" id="KW-0238">DNA-binding</keyword>
<dbReference type="Pfam" id="PF00072">
    <property type="entry name" value="Response_reg"/>
    <property type="match status" value="1"/>
</dbReference>
<name>A0ABU2BSC7_9ACTN</name>
<protein>
    <submittedName>
        <fullName evidence="6">DNA-binding NarL/FixJ family response regulator</fullName>
    </submittedName>
</protein>
<proteinExistence type="predicted"/>
<dbReference type="PROSITE" id="PS50043">
    <property type="entry name" value="HTH_LUXR_2"/>
    <property type="match status" value="1"/>
</dbReference>
<dbReference type="EMBL" id="JAVDYG010000001">
    <property type="protein sequence ID" value="MDR7361530.1"/>
    <property type="molecule type" value="Genomic_DNA"/>
</dbReference>
<reference evidence="6 7" key="1">
    <citation type="submission" date="2023-07" db="EMBL/GenBank/DDBJ databases">
        <title>Sequencing the genomes of 1000 actinobacteria strains.</title>
        <authorList>
            <person name="Klenk H.-P."/>
        </authorList>
    </citation>
    <scope>NUCLEOTIDE SEQUENCE [LARGE SCALE GENOMIC DNA]</scope>
    <source>
        <strain evidence="6 7">DSM 19426</strain>
    </source>
</reference>
<dbReference type="InterPro" id="IPR001789">
    <property type="entry name" value="Sig_transdc_resp-reg_receiver"/>
</dbReference>
<dbReference type="InterPro" id="IPR016032">
    <property type="entry name" value="Sig_transdc_resp-reg_C-effctor"/>
</dbReference>
<dbReference type="Pfam" id="PF00196">
    <property type="entry name" value="GerE"/>
    <property type="match status" value="1"/>
</dbReference>
<feature type="domain" description="HTH luxR-type" evidence="4">
    <location>
        <begin position="137"/>
        <end position="201"/>
    </location>
</feature>
<sequence length="201" mass="21425">MIRVLVVDDHPLFRQGLETMLSFTEDLELVGSAGDAETAGRLAAELRPDVVVMDLNLPGISGAEGIRRIVAQPAPPAVLVLTMVDDEDAVGAALQVGALGYVLKGALQEEVLAAIRTVAAGGVVAGGEAARRVLLGRQRYRRDLTEREAQVLALVAAGRSNSEIARELELSLKTVQNHVSHLLTKLQVRDRTQAALRARGL</sequence>
<dbReference type="SMART" id="SM00421">
    <property type="entry name" value="HTH_LUXR"/>
    <property type="match status" value="1"/>
</dbReference>
<dbReference type="SUPFAM" id="SSF52172">
    <property type="entry name" value="CheY-like"/>
    <property type="match status" value="1"/>
</dbReference>
<dbReference type="PANTHER" id="PTHR43214:SF43">
    <property type="entry name" value="TWO-COMPONENT RESPONSE REGULATOR"/>
    <property type="match status" value="1"/>
</dbReference>
<evidence type="ECO:0000259" key="4">
    <source>
        <dbReference type="PROSITE" id="PS50043"/>
    </source>
</evidence>
<dbReference type="PROSITE" id="PS50110">
    <property type="entry name" value="RESPONSE_REGULATORY"/>
    <property type="match status" value="1"/>
</dbReference>
<dbReference type="PANTHER" id="PTHR43214">
    <property type="entry name" value="TWO-COMPONENT RESPONSE REGULATOR"/>
    <property type="match status" value="1"/>
</dbReference>
<feature type="modified residue" description="4-aspartylphosphate" evidence="3">
    <location>
        <position position="54"/>
    </location>
</feature>
<evidence type="ECO:0000256" key="1">
    <source>
        <dbReference type="ARBA" id="ARBA00022553"/>
    </source>
</evidence>
<evidence type="ECO:0000256" key="2">
    <source>
        <dbReference type="ARBA" id="ARBA00023125"/>
    </source>
</evidence>
<evidence type="ECO:0000313" key="7">
    <source>
        <dbReference type="Proteomes" id="UP001183648"/>
    </source>
</evidence>